<evidence type="ECO:0000259" key="6">
    <source>
        <dbReference type="Pfam" id="PF00535"/>
    </source>
</evidence>
<evidence type="ECO:0000313" key="7">
    <source>
        <dbReference type="EMBL" id="RFB05828.1"/>
    </source>
</evidence>
<comment type="caution">
    <text evidence="7">The sequence shown here is derived from an EMBL/GenBank/DDBJ whole genome shotgun (WGS) entry which is preliminary data.</text>
</comment>
<dbReference type="PANTHER" id="PTHR48090">
    <property type="entry name" value="UNDECAPRENYL-PHOSPHATE 4-DEOXY-4-FORMAMIDO-L-ARABINOSE TRANSFERASE-RELATED"/>
    <property type="match status" value="1"/>
</dbReference>
<dbReference type="InterPro" id="IPR050256">
    <property type="entry name" value="Glycosyltransferase_2"/>
</dbReference>
<evidence type="ECO:0000256" key="2">
    <source>
        <dbReference type="ARBA" id="ARBA00006739"/>
    </source>
</evidence>
<proteinExistence type="inferred from homology"/>
<keyword evidence="5" id="KW-0460">Magnesium</keyword>
<name>A0A371RK45_9PROT</name>
<dbReference type="Gene3D" id="3.90.550.10">
    <property type="entry name" value="Spore Coat Polysaccharide Biosynthesis Protein SpsA, Chain A"/>
    <property type="match status" value="1"/>
</dbReference>
<dbReference type="OrthoDB" id="9815923at2"/>
<reference evidence="7 8" key="1">
    <citation type="submission" date="2018-08" db="EMBL/GenBank/DDBJ databases">
        <title>Parvularcula sp. SM1705, isolated from surface water of the South Sea China.</title>
        <authorList>
            <person name="Sun L."/>
        </authorList>
    </citation>
    <scope>NUCLEOTIDE SEQUENCE [LARGE SCALE GENOMIC DNA]</scope>
    <source>
        <strain evidence="7 8">SM1705</strain>
    </source>
</reference>
<dbReference type="Pfam" id="PF00535">
    <property type="entry name" value="Glycos_transf_2"/>
    <property type="match status" value="1"/>
</dbReference>
<keyword evidence="8" id="KW-1185">Reference proteome</keyword>
<dbReference type="InterPro" id="IPR001173">
    <property type="entry name" value="Glyco_trans_2-like"/>
</dbReference>
<comment type="similarity">
    <text evidence="2">Belongs to the glycosyltransferase 2 family.</text>
</comment>
<dbReference type="AlphaFoldDB" id="A0A371RK45"/>
<dbReference type="EMBL" id="QUQO01000001">
    <property type="protein sequence ID" value="RFB05828.1"/>
    <property type="molecule type" value="Genomic_DNA"/>
</dbReference>
<evidence type="ECO:0000256" key="1">
    <source>
        <dbReference type="ARBA" id="ARBA00001946"/>
    </source>
</evidence>
<organism evidence="7 8">
    <name type="scientific">Parvularcula marina</name>
    <dbReference type="NCBI Taxonomy" id="2292771"/>
    <lineage>
        <taxon>Bacteria</taxon>
        <taxon>Pseudomonadati</taxon>
        <taxon>Pseudomonadota</taxon>
        <taxon>Alphaproteobacteria</taxon>
        <taxon>Parvularculales</taxon>
        <taxon>Parvularculaceae</taxon>
        <taxon>Parvularcula</taxon>
    </lineage>
</organism>
<dbReference type="InParanoid" id="A0A371RK45"/>
<keyword evidence="3" id="KW-0328">Glycosyltransferase</keyword>
<keyword evidence="4 7" id="KW-0808">Transferase</keyword>
<dbReference type="InterPro" id="IPR029044">
    <property type="entry name" value="Nucleotide-diphossugar_trans"/>
</dbReference>
<accession>A0A371RK45</accession>
<sequence>MPALARQDLPVIACVTAYNEAETIGAILETLKQVNGITRVQVVDDCSEDATAEIARAAGVKVISLPEKVPVGQAIMHHLEGMEPEAIVLWCDADLVGLEPGHMQTLIDSFREGTRMQVTSSRGVPPNWPGWARNGAVKAFWGWLFGPISGERAILKSDFEAAIALASKLEWAEMMRGYGIVLFLNWYARAYGGGSEVKYFDTLRQRQKYQKWKTGNPVGQMFRQWGEFIRVWMKIRLNAGRIRKLAGL</sequence>
<dbReference type="GO" id="GO:0016757">
    <property type="term" value="F:glycosyltransferase activity"/>
    <property type="evidence" value="ECO:0007669"/>
    <property type="project" value="UniProtKB-KW"/>
</dbReference>
<dbReference type="SUPFAM" id="SSF53448">
    <property type="entry name" value="Nucleotide-diphospho-sugar transferases"/>
    <property type="match status" value="1"/>
</dbReference>
<feature type="domain" description="Glycosyltransferase 2-like" evidence="6">
    <location>
        <begin position="14"/>
        <end position="135"/>
    </location>
</feature>
<protein>
    <submittedName>
        <fullName evidence="7">Glycosyltransferase</fullName>
    </submittedName>
</protein>
<dbReference type="RefSeq" id="WP_116392461.1">
    <property type="nucleotide sequence ID" value="NZ_QUQO01000001.1"/>
</dbReference>
<gene>
    <name evidence="7" type="ORF">DX908_11455</name>
</gene>
<evidence type="ECO:0000256" key="3">
    <source>
        <dbReference type="ARBA" id="ARBA00022676"/>
    </source>
</evidence>
<evidence type="ECO:0000313" key="8">
    <source>
        <dbReference type="Proteomes" id="UP000264589"/>
    </source>
</evidence>
<evidence type="ECO:0000256" key="4">
    <source>
        <dbReference type="ARBA" id="ARBA00022679"/>
    </source>
</evidence>
<dbReference type="PANTHER" id="PTHR48090:SF10">
    <property type="entry name" value="GLUCOSYL-3-PHOSPHOGLYCERATE SYNTHASE"/>
    <property type="match status" value="1"/>
</dbReference>
<evidence type="ECO:0000256" key="5">
    <source>
        <dbReference type="ARBA" id="ARBA00022842"/>
    </source>
</evidence>
<dbReference type="Proteomes" id="UP000264589">
    <property type="component" value="Unassembled WGS sequence"/>
</dbReference>
<comment type="cofactor">
    <cofactor evidence="1">
        <name>Mg(2+)</name>
        <dbReference type="ChEBI" id="CHEBI:18420"/>
    </cofactor>
</comment>